<dbReference type="Pfam" id="PF02518">
    <property type="entry name" value="HATPase_c"/>
    <property type="match status" value="1"/>
</dbReference>
<gene>
    <name evidence="15" type="ORF">JFN88_01140</name>
</gene>
<keyword evidence="16" id="KW-1185">Reference proteome</keyword>
<dbReference type="PANTHER" id="PTHR45436:SF5">
    <property type="entry name" value="SENSOR HISTIDINE KINASE TRCS"/>
    <property type="match status" value="1"/>
</dbReference>
<dbReference type="PROSITE" id="PS50109">
    <property type="entry name" value="HIS_KIN"/>
    <property type="match status" value="1"/>
</dbReference>
<dbReference type="SMART" id="SM00387">
    <property type="entry name" value="HATPase_c"/>
    <property type="match status" value="1"/>
</dbReference>
<keyword evidence="5" id="KW-0808">Transferase</keyword>
<dbReference type="InterPro" id="IPR003594">
    <property type="entry name" value="HATPase_dom"/>
</dbReference>
<evidence type="ECO:0000256" key="10">
    <source>
        <dbReference type="ARBA" id="ARBA00022989"/>
    </source>
</evidence>
<dbReference type="AlphaFoldDB" id="A0A934IV74"/>
<name>A0A934IV74_9BACL</name>
<feature type="transmembrane region" description="Helical" evidence="13">
    <location>
        <begin position="12"/>
        <end position="30"/>
    </location>
</feature>
<dbReference type="InterPro" id="IPR036097">
    <property type="entry name" value="HisK_dim/P_sf"/>
</dbReference>
<reference evidence="15" key="1">
    <citation type="submission" date="2020-12" db="EMBL/GenBank/DDBJ databases">
        <authorList>
            <person name="Huq M.A."/>
        </authorList>
    </citation>
    <scope>NUCLEOTIDE SEQUENCE</scope>
    <source>
        <strain evidence="15">MAHUQ-46</strain>
    </source>
</reference>
<comment type="catalytic activity">
    <reaction evidence="1">
        <text>ATP + protein L-histidine = ADP + protein N-phospho-L-histidine.</text>
        <dbReference type="EC" id="2.7.13.3"/>
    </reaction>
</comment>
<evidence type="ECO:0000256" key="5">
    <source>
        <dbReference type="ARBA" id="ARBA00022679"/>
    </source>
</evidence>
<dbReference type="Pfam" id="PF00512">
    <property type="entry name" value="HisKA"/>
    <property type="match status" value="1"/>
</dbReference>
<evidence type="ECO:0000256" key="6">
    <source>
        <dbReference type="ARBA" id="ARBA00022692"/>
    </source>
</evidence>
<dbReference type="GO" id="GO:0000155">
    <property type="term" value="F:phosphorelay sensor kinase activity"/>
    <property type="evidence" value="ECO:0007669"/>
    <property type="project" value="InterPro"/>
</dbReference>
<accession>A0A934IV74</accession>
<dbReference type="Gene3D" id="1.10.287.130">
    <property type="match status" value="1"/>
</dbReference>
<evidence type="ECO:0000256" key="9">
    <source>
        <dbReference type="ARBA" id="ARBA00022840"/>
    </source>
</evidence>
<dbReference type="EMBL" id="JAELUP010000003">
    <property type="protein sequence ID" value="MBJ6359927.1"/>
    <property type="molecule type" value="Genomic_DNA"/>
</dbReference>
<feature type="transmembrane region" description="Helical" evidence="13">
    <location>
        <begin position="149"/>
        <end position="172"/>
    </location>
</feature>
<dbReference type="CDD" id="cd00082">
    <property type="entry name" value="HisKA"/>
    <property type="match status" value="1"/>
</dbReference>
<keyword evidence="12 13" id="KW-0472">Membrane</keyword>
<evidence type="ECO:0000256" key="13">
    <source>
        <dbReference type="SAM" id="Phobius"/>
    </source>
</evidence>
<dbReference type="SUPFAM" id="SSF55874">
    <property type="entry name" value="ATPase domain of HSP90 chaperone/DNA topoisomerase II/histidine kinase"/>
    <property type="match status" value="1"/>
</dbReference>
<sequence length="434" mass="49187">MRTIRARILWSLMLVMVCTVIVTVGFYSHITYRMLIDQTESQLLLQLDKAIDILEGGSLMDLEPDDLRLRFKHHEFNARFYIVDSQGLVVAASNERFVGKPPALQQTEKHGTSLLEGNKVMYVSEKMDGYTVVLFTPEKLLNRMFAESIRLVAASIAVSSLILYVIGFLLVWKITSPIKKLKEAVNLYDPDRGVLKVSQAGAAEIDELVDTLQSMSGRIRNHHANQIDFLQTVSHELRTPLMSIQGYANAIKDQVVTQEKGLAIITEESYRLIRMVDRLMQLTRLENPDLLQEEQWIDLKEMVLQASDLLSTNAMKHGVQITWTAQETRIMAPPEQLFELLINLLQNAIRYAAAEVHVSFGSTDEQWFLAVEDDGDGVPAELQERIFDRYFKGESGQTGLGLSICRRIAESMQAKLAYEKSELGGARFVVMKQF</sequence>
<dbReference type="Proteomes" id="UP000640274">
    <property type="component" value="Unassembled WGS sequence"/>
</dbReference>
<keyword evidence="9" id="KW-0067">ATP-binding</keyword>
<protein>
    <recommendedName>
        <fullName evidence="3">histidine kinase</fullName>
        <ecNumber evidence="3">2.7.13.3</ecNumber>
    </recommendedName>
</protein>
<dbReference type="PRINTS" id="PR00344">
    <property type="entry name" value="BCTRLSENSOR"/>
</dbReference>
<evidence type="ECO:0000256" key="3">
    <source>
        <dbReference type="ARBA" id="ARBA00012438"/>
    </source>
</evidence>
<evidence type="ECO:0000256" key="7">
    <source>
        <dbReference type="ARBA" id="ARBA00022741"/>
    </source>
</evidence>
<dbReference type="GO" id="GO:0016020">
    <property type="term" value="C:membrane"/>
    <property type="evidence" value="ECO:0007669"/>
    <property type="project" value="UniProtKB-SubCell"/>
</dbReference>
<dbReference type="InterPro" id="IPR050428">
    <property type="entry name" value="TCS_sensor_his_kinase"/>
</dbReference>
<keyword evidence="10 13" id="KW-1133">Transmembrane helix</keyword>
<evidence type="ECO:0000256" key="1">
    <source>
        <dbReference type="ARBA" id="ARBA00000085"/>
    </source>
</evidence>
<dbReference type="SUPFAM" id="SSF47384">
    <property type="entry name" value="Homodimeric domain of signal transducing histidine kinase"/>
    <property type="match status" value="1"/>
</dbReference>
<feature type="domain" description="Histidine kinase" evidence="14">
    <location>
        <begin position="232"/>
        <end position="434"/>
    </location>
</feature>
<proteinExistence type="predicted"/>
<keyword evidence="4" id="KW-0597">Phosphoprotein</keyword>
<dbReference type="InterPro" id="IPR036890">
    <property type="entry name" value="HATPase_C_sf"/>
</dbReference>
<evidence type="ECO:0000256" key="12">
    <source>
        <dbReference type="ARBA" id="ARBA00023136"/>
    </source>
</evidence>
<comment type="caution">
    <text evidence="15">The sequence shown here is derived from an EMBL/GenBank/DDBJ whole genome shotgun (WGS) entry which is preliminary data.</text>
</comment>
<evidence type="ECO:0000256" key="4">
    <source>
        <dbReference type="ARBA" id="ARBA00022553"/>
    </source>
</evidence>
<dbReference type="GO" id="GO:0005524">
    <property type="term" value="F:ATP binding"/>
    <property type="evidence" value="ECO:0007669"/>
    <property type="project" value="UniProtKB-KW"/>
</dbReference>
<dbReference type="FunFam" id="1.10.287.130:FF:000001">
    <property type="entry name" value="Two-component sensor histidine kinase"/>
    <property type="match status" value="1"/>
</dbReference>
<evidence type="ECO:0000256" key="2">
    <source>
        <dbReference type="ARBA" id="ARBA00004370"/>
    </source>
</evidence>
<organism evidence="15 16">
    <name type="scientific">Paenibacillus roseus</name>
    <dbReference type="NCBI Taxonomy" id="2798579"/>
    <lineage>
        <taxon>Bacteria</taxon>
        <taxon>Bacillati</taxon>
        <taxon>Bacillota</taxon>
        <taxon>Bacilli</taxon>
        <taxon>Bacillales</taxon>
        <taxon>Paenibacillaceae</taxon>
        <taxon>Paenibacillus</taxon>
    </lineage>
</organism>
<evidence type="ECO:0000313" key="16">
    <source>
        <dbReference type="Proteomes" id="UP000640274"/>
    </source>
</evidence>
<evidence type="ECO:0000256" key="11">
    <source>
        <dbReference type="ARBA" id="ARBA00023012"/>
    </source>
</evidence>
<dbReference type="Gene3D" id="3.30.565.10">
    <property type="entry name" value="Histidine kinase-like ATPase, C-terminal domain"/>
    <property type="match status" value="1"/>
</dbReference>
<evidence type="ECO:0000256" key="8">
    <source>
        <dbReference type="ARBA" id="ARBA00022777"/>
    </source>
</evidence>
<keyword evidence="6 13" id="KW-0812">Transmembrane</keyword>
<comment type="subcellular location">
    <subcellularLocation>
        <location evidence="2">Membrane</location>
    </subcellularLocation>
</comment>
<dbReference type="RefSeq" id="WP_199017454.1">
    <property type="nucleotide sequence ID" value="NZ_JAELUP010000003.1"/>
</dbReference>
<dbReference type="SMART" id="SM00388">
    <property type="entry name" value="HisKA"/>
    <property type="match status" value="1"/>
</dbReference>
<dbReference type="InterPro" id="IPR004358">
    <property type="entry name" value="Sig_transdc_His_kin-like_C"/>
</dbReference>
<dbReference type="PANTHER" id="PTHR45436">
    <property type="entry name" value="SENSOR HISTIDINE KINASE YKOH"/>
    <property type="match status" value="1"/>
</dbReference>
<evidence type="ECO:0000313" key="15">
    <source>
        <dbReference type="EMBL" id="MBJ6359927.1"/>
    </source>
</evidence>
<dbReference type="InterPro" id="IPR003661">
    <property type="entry name" value="HisK_dim/P_dom"/>
</dbReference>
<keyword evidence="7" id="KW-0547">Nucleotide-binding</keyword>
<dbReference type="InterPro" id="IPR005467">
    <property type="entry name" value="His_kinase_dom"/>
</dbReference>
<dbReference type="EC" id="2.7.13.3" evidence="3"/>
<keyword evidence="11" id="KW-0902">Two-component regulatory system</keyword>
<keyword evidence="8 15" id="KW-0418">Kinase</keyword>
<dbReference type="Gene3D" id="6.10.340.10">
    <property type="match status" value="1"/>
</dbReference>
<evidence type="ECO:0000259" key="14">
    <source>
        <dbReference type="PROSITE" id="PS50109"/>
    </source>
</evidence>